<organism evidence="2 3">
    <name type="scientific">Irregularibacter muris</name>
    <dbReference type="NCBI Taxonomy" id="1796619"/>
    <lineage>
        <taxon>Bacteria</taxon>
        <taxon>Bacillati</taxon>
        <taxon>Bacillota</taxon>
        <taxon>Clostridia</taxon>
        <taxon>Eubacteriales</taxon>
        <taxon>Eubacteriaceae</taxon>
        <taxon>Irregularibacter</taxon>
    </lineage>
</organism>
<evidence type="ECO:0000313" key="3">
    <source>
        <dbReference type="Proteomes" id="UP001205748"/>
    </source>
</evidence>
<dbReference type="InterPro" id="IPR004045">
    <property type="entry name" value="Glutathione_S-Trfase_N"/>
</dbReference>
<gene>
    <name evidence="2" type="ORF">NSA47_14175</name>
</gene>
<protein>
    <submittedName>
        <fullName evidence="2">Glutathione S-transferase N-terminal domain-containing protein</fullName>
    </submittedName>
</protein>
<feature type="domain" description="GST N-terminal" evidence="1">
    <location>
        <begin position="8"/>
        <end position="59"/>
    </location>
</feature>
<reference evidence="2" key="1">
    <citation type="submission" date="2022-07" db="EMBL/GenBank/DDBJ databases">
        <title>Enhanced cultured diversity of the mouse gut microbiota enables custom-made synthetic communities.</title>
        <authorList>
            <person name="Afrizal A."/>
        </authorList>
    </citation>
    <scope>NUCLEOTIDE SEQUENCE</scope>
    <source>
        <strain evidence="2">DSM 28593</strain>
    </source>
</reference>
<proteinExistence type="predicted"/>
<evidence type="ECO:0000313" key="2">
    <source>
        <dbReference type="EMBL" id="MCR1900112.1"/>
    </source>
</evidence>
<dbReference type="Pfam" id="PF13417">
    <property type="entry name" value="GST_N_3"/>
    <property type="match status" value="1"/>
</dbReference>
<accession>A0AAE3HIG0</accession>
<comment type="caution">
    <text evidence="2">The sequence shown here is derived from an EMBL/GenBank/DDBJ whole genome shotgun (WGS) entry which is preliminary data.</text>
</comment>
<dbReference type="SUPFAM" id="SSF52833">
    <property type="entry name" value="Thioredoxin-like"/>
    <property type="match status" value="1"/>
</dbReference>
<sequence length="65" mass="7622">MMDIIEKENLDIEIINLSKQREYISTILEIGGKMQVPMLSIDGKGMYESMDIMNWIEENIESIRK</sequence>
<dbReference type="Gene3D" id="3.40.30.10">
    <property type="entry name" value="Glutaredoxin"/>
    <property type="match status" value="1"/>
</dbReference>
<dbReference type="EMBL" id="JANKAS010000019">
    <property type="protein sequence ID" value="MCR1900112.1"/>
    <property type="molecule type" value="Genomic_DNA"/>
</dbReference>
<name>A0AAE3HIG0_9FIRM</name>
<dbReference type="InterPro" id="IPR036249">
    <property type="entry name" value="Thioredoxin-like_sf"/>
</dbReference>
<dbReference type="PROSITE" id="PS51354">
    <property type="entry name" value="GLUTAREDOXIN_2"/>
    <property type="match status" value="1"/>
</dbReference>
<dbReference type="Proteomes" id="UP001205748">
    <property type="component" value="Unassembled WGS sequence"/>
</dbReference>
<keyword evidence="3" id="KW-1185">Reference proteome</keyword>
<evidence type="ECO:0000259" key="1">
    <source>
        <dbReference type="Pfam" id="PF13417"/>
    </source>
</evidence>
<dbReference type="AlphaFoldDB" id="A0AAE3HIG0"/>
<dbReference type="RefSeq" id="WP_257533166.1">
    <property type="nucleotide sequence ID" value="NZ_JANKAS010000019.1"/>
</dbReference>